<gene>
    <name evidence="1" type="ORF">HMPREF9695_04831</name>
</gene>
<dbReference type="eggNOG" id="COG5330">
    <property type="taxonomic scope" value="Bacteria"/>
</dbReference>
<accession>K8P0G8</accession>
<evidence type="ECO:0000313" key="1">
    <source>
        <dbReference type="EMBL" id="EKS34921.1"/>
    </source>
</evidence>
<dbReference type="AlphaFoldDB" id="K8P0G8"/>
<evidence type="ECO:0000313" key="2">
    <source>
        <dbReference type="Proteomes" id="UP000001096"/>
    </source>
</evidence>
<dbReference type="Pfam" id="PF10098">
    <property type="entry name" value="DUF2336"/>
    <property type="match status" value="1"/>
</dbReference>
<dbReference type="RefSeq" id="WP_006023534.1">
    <property type="nucleotide sequence ID" value="NZ_KB375284.1"/>
</dbReference>
<evidence type="ECO:0008006" key="3">
    <source>
        <dbReference type="Google" id="ProtNLM"/>
    </source>
</evidence>
<keyword evidence="2" id="KW-1185">Reference proteome</keyword>
<dbReference type="InterPro" id="IPR019285">
    <property type="entry name" value="DUF2336"/>
</dbReference>
<comment type="caution">
    <text evidence="1">The sequence shown here is derived from an EMBL/GenBank/DDBJ whole genome shotgun (WGS) entry which is preliminary data.</text>
</comment>
<dbReference type="PATRIC" id="fig|883078.3.peg.4992"/>
<protein>
    <recommendedName>
        <fullName evidence="3">DUF2336 domain-containing protein</fullName>
    </recommendedName>
</protein>
<name>K8P0G8_9BRAD</name>
<dbReference type="EMBL" id="AGWX01000005">
    <property type="protein sequence ID" value="EKS34921.1"/>
    <property type="molecule type" value="Genomic_DNA"/>
</dbReference>
<dbReference type="HOGENOM" id="CLU_056688_0_0_5"/>
<proteinExistence type="predicted"/>
<dbReference type="Proteomes" id="UP000001096">
    <property type="component" value="Unassembled WGS sequence"/>
</dbReference>
<reference evidence="1 2" key="1">
    <citation type="submission" date="2012-04" db="EMBL/GenBank/DDBJ databases">
        <title>The Genome Sequence of Afipia broomeae ATCC 49717.</title>
        <authorList>
            <consortium name="The Broad Institute Genome Sequencing Platform"/>
            <person name="Earl A."/>
            <person name="Ward D."/>
            <person name="Feldgarden M."/>
            <person name="Gevers D."/>
            <person name="Huys G."/>
            <person name="Walker B."/>
            <person name="Young S.K."/>
            <person name="Zeng Q."/>
            <person name="Gargeya S."/>
            <person name="Fitzgerald M."/>
            <person name="Haas B."/>
            <person name="Abouelleil A."/>
            <person name="Alvarado L."/>
            <person name="Arachchi H.M."/>
            <person name="Berlin A."/>
            <person name="Chapman S.B."/>
            <person name="Goldberg J."/>
            <person name="Griggs A."/>
            <person name="Gujja S."/>
            <person name="Hansen M."/>
            <person name="Howarth C."/>
            <person name="Imamovic A."/>
            <person name="Larimer J."/>
            <person name="McCowen C."/>
            <person name="Montmayeur A."/>
            <person name="Murphy C."/>
            <person name="Neiman D."/>
            <person name="Pearson M."/>
            <person name="Priest M."/>
            <person name="Roberts A."/>
            <person name="Saif S."/>
            <person name="Shea T."/>
            <person name="Sisk P."/>
            <person name="Sykes S."/>
            <person name="Wortman J."/>
            <person name="Nusbaum C."/>
            <person name="Birren B."/>
        </authorList>
    </citation>
    <scope>NUCLEOTIDE SEQUENCE [LARGE SCALE GENOMIC DNA]</scope>
    <source>
        <strain evidence="1 2">ATCC 49717</strain>
    </source>
</reference>
<sequence>MAAAFSLIPELDEIVKNGSAEKRAAAIARISDLFLQGAAHFETRHVALFDDILVGLVPATEIETRVELAERLSKLDNAPPTLVKQLAHENEIKIAGPILSRSPLLDDPTLVEIARAKGQEHLAAISGRPTLSPTVTDVIVRRGDREVVRSVAANNGAQFSESGYSGLVKRATDDGMLALTVGQREDLPAASLKQLLAKSVDLVRRRMFDTAKPKQKAAINQAMIEISGVPKAPQTRDFQPAQRAILALHQAGELNEAALLGFAKLHKYEESIAGLAALTGMRLSVVHQLMLGDRYDPILLLGKSIGLEWATVRALVVLRLGPGRTPSGPDIEEARINYERLSLATAQRVLTFWRLRDKGLPA</sequence>
<organism evidence="1 2">
    <name type="scientific">Afipia broomeae ATCC 49717</name>
    <dbReference type="NCBI Taxonomy" id="883078"/>
    <lineage>
        <taxon>Bacteria</taxon>
        <taxon>Pseudomonadati</taxon>
        <taxon>Pseudomonadota</taxon>
        <taxon>Alphaproteobacteria</taxon>
        <taxon>Hyphomicrobiales</taxon>
        <taxon>Nitrobacteraceae</taxon>
        <taxon>Afipia</taxon>
    </lineage>
</organism>